<dbReference type="PROSITE" id="PS50848">
    <property type="entry name" value="START"/>
    <property type="match status" value="1"/>
</dbReference>
<dbReference type="InterPro" id="IPR002913">
    <property type="entry name" value="START_lipid-bd_dom"/>
</dbReference>
<evidence type="ECO:0000259" key="2">
    <source>
        <dbReference type="PROSITE" id="PS50848"/>
    </source>
</evidence>
<keyword evidence="4" id="KW-1185">Reference proteome</keyword>
<keyword evidence="1" id="KW-0175">Coiled coil</keyword>
<accession>A0A078APQ1</accession>
<dbReference type="CDD" id="cd00177">
    <property type="entry name" value="START"/>
    <property type="match status" value="1"/>
</dbReference>
<evidence type="ECO:0000256" key="1">
    <source>
        <dbReference type="SAM" id="Coils"/>
    </source>
</evidence>
<dbReference type="SUPFAM" id="SSF55961">
    <property type="entry name" value="Bet v1-like"/>
    <property type="match status" value="1"/>
</dbReference>
<proteinExistence type="predicted"/>
<dbReference type="Pfam" id="PF01852">
    <property type="entry name" value="START"/>
    <property type="match status" value="1"/>
</dbReference>
<evidence type="ECO:0000313" key="4">
    <source>
        <dbReference type="Proteomes" id="UP000039865"/>
    </source>
</evidence>
<protein>
    <recommendedName>
        <fullName evidence="2">START domain-containing protein</fullName>
    </recommendedName>
</protein>
<name>A0A078APQ1_STYLE</name>
<dbReference type="InterPro" id="IPR023393">
    <property type="entry name" value="START-like_dom_sf"/>
</dbReference>
<dbReference type="OrthoDB" id="327530at2759"/>
<dbReference type="GO" id="GO:0008289">
    <property type="term" value="F:lipid binding"/>
    <property type="evidence" value="ECO:0007669"/>
    <property type="project" value="InterPro"/>
</dbReference>
<organism evidence="3 4">
    <name type="scientific">Stylonychia lemnae</name>
    <name type="common">Ciliate</name>
    <dbReference type="NCBI Taxonomy" id="5949"/>
    <lineage>
        <taxon>Eukaryota</taxon>
        <taxon>Sar</taxon>
        <taxon>Alveolata</taxon>
        <taxon>Ciliophora</taxon>
        <taxon>Intramacronucleata</taxon>
        <taxon>Spirotrichea</taxon>
        <taxon>Stichotrichia</taxon>
        <taxon>Sporadotrichida</taxon>
        <taxon>Oxytrichidae</taxon>
        <taxon>Stylonychinae</taxon>
        <taxon>Stylonychia</taxon>
    </lineage>
</organism>
<feature type="coiled-coil region" evidence="1">
    <location>
        <begin position="561"/>
        <end position="622"/>
    </location>
</feature>
<dbReference type="EMBL" id="CCKQ01011709">
    <property type="protein sequence ID" value="CDW83282.1"/>
    <property type="molecule type" value="Genomic_DNA"/>
</dbReference>
<dbReference type="Gene3D" id="3.30.530.20">
    <property type="match status" value="1"/>
</dbReference>
<gene>
    <name evidence="3" type="primary">Contig11712.g12529</name>
    <name evidence="3" type="ORF">STYLEM_12324</name>
</gene>
<sequence>MFYKVWSGFTKYIRSAVQSLKKPLEIQDFAIFQPVIDQLHRRSLSDGLALKNDFSVGLNKNLTRTNGIRNNHRSVNQSIGAPQIQIKCHINSQFIANSGDVIQLPNADNPNLTIFDSQEPNYRMSYKGLQQINFQALAKVCETDSQTVELILSEIFKAIADYDNMSMIGSMYRKDLSVRTPSIFSETMSFSHRSSDAESFHISNPNPQKGKQKFLGVREKGYNSINISPEQMSTTTSTFSPQVDFKFGKRVYVDNKMSNKDVLEIHLQQMRDKSDTKKFQKDNKLKEDNDFINFVQGQLRRDREKWLRAQEQMKQDFVDFNGQKKVAKQHQIQTQQSEKKYEQFNYFPFTYGEQIEKYRENLRHQQRNDLQEYMDNIKKQSSTSSNFNLTARKSYNRSNNESVNNPEMSPSQVTNGLNNSYNFNQQKMLNCLQNTGTKLVVQSLLDTTSPFKNPRNKLLIYDDHPQKEAAMKQARERHEEYLQTQRDNKAQEQRMMQEQADMLKRIMDQKSIQTQRRQEEMKDYLKQQMRIKSRENYATHFGPEERQEDVMKMENQKGYQKNFLKEQLQKQIMEKQEIQKNHNNFHSQFDQLLIESNQIKINEEKKRKKEKMLEHRSNLRETWDTQLKYAQEQKQKQMGGFMTCLEQSRKDCLDNDQEDIIKQKLATDSDKILNKYIEEQMTTQEAVVFVEPDDPLEENYFSVPLKMYKDKDEEVPMDFKNKYETFNHLDKQTIIEIIEKMKTPEPNNKWDIKLDEPKIKVYGKMKGSDFSREMPIFYVDFYFDVGADIQSITTAIHNPIERVKWDKDIEKAYVIDVVHNEKILLWYQRNKSQISIISQRDFAEKKIIFEHENKTYIYFTSVDDKIKPIEDKIVRAYTIVGIHVIELLEDGRIRLECLMQTDFNLTGYFAKLGLTAALSQLPNSLKAWFTNLEKWVKKMEKQQPNNFEWQTTIQQ</sequence>
<dbReference type="AlphaFoldDB" id="A0A078APQ1"/>
<dbReference type="InParanoid" id="A0A078APQ1"/>
<evidence type="ECO:0000313" key="3">
    <source>
        <dbReference type="EMBL" id="CDW83282.1"/>
    </source>
</evidence>
<feature type="domain" description="START" evidence="2">
    <location>
        <begin position="802"/>
        <end position="941"/>
    </location>
</feature>
<dbReference type="Proteomes" id="UP000039865">
    <property type="component" value="Unassembled WGS sequence"/>
</dbReference>
<reference evidence="3 4" key="1">
    <citation type="submission" date="2014-06" db="EMBL/GenBank/DDBJ databases">
        <authorList>
            <person name="Swart Estienne"/>
        </authorList>
    </citation>
    <scope>NUCLEOTIDE SEQUENCE [LARGE SCALE GENOMIC DNA]</scope>
    <source>
        <strain evidence="3 4">130c</strain>
    </source>
</reference>